<keyword evidence="1" id="KW-0732">Signal</keyword>
<dbReference type="EMBL" id="CP106793">
    <property type="protein sequence ID" value="UXY22691.1"/>
    <property type="molecule type" value="Genomic_DNA"/>
</dbReference>
<evidence type="ECO:0000256" key="2">
    <source>
        <dbReference type="SAM" id="MobiDB-lite"/>
    </source>
</evidence>
<dbReference type="InterPro" id="IPR029050">
    <property type="entry name" value="Immunoprotect_excell_Ig-like"/>
</dbReference>
<sequence length="239" mass="24517">MSQQQYPQQQPGWSGPQQPGYGAPPPFQPQPPKKSNAGKVIGFGCLGVVAVVIVIGIVSAVVGSGGGSTVTDKPQAKASTGAGAGGSQKKATEEPAAKKPDVAEVGDTITVKGMEDGSRLDVTVVKVADPAKSSDEFMTPDAGKRYVGVQFRLVNTGTAVYSDSPSNGAQVADTQGQQFQSTFADITAGPSMSADVKLKPGAKALGWIVFEVPKGSKAATVQFTMDSGFADQTGEWKLP</sequence>
<feature type="region of interest" description="Disordered" evidence="2">
    <location>
        <begin position="1"/>
        <end position="35"/>
    </location>
</feature>
<feature type="compositionally biased region" description="Low complexity" evidence="2">
    <location>
        <begin position="1"/>
        <end position="21"/>
    </location>
</feature>
<keyword evidence="3" id="KW-0812">Transmembrane</keyword>
<feature type="region of interest" description="Disordered" evidence="2">
    <location>
        <begin position="64"/>
        <end position="100"/>
    </location>
</feature>
<protein>
    <submittedName>
        <fullName evidence="5">DUF4352 domain-containing protein</fullName>
    </submittedName>
</protein>
<keyword evidence="6" id="KW-1185">Reference proteome</keyword>
<organism evidence="5 6">
    <name type="scientific">Streptomyces cynarae</name>
    <dbReference type="NCBI Taxonomy" id="2981134"/>
    <lineage>
        <taxon>Bacteria</taxon>
        <taxon>Bacillati</taxon>
        <taxon>Actinomycetota</taxon>
        <taxon>Actinomycetes</taxon>
        <taxon>Kitasatosporales</taxon>
        <taxon>Streptomycetaceae</taxon>
        <taxon>Streptomyces</taxon>
    </lineage>
</organism>
<name>A0ABY6EA78_9ACTN</name>
<evidence type="ECO:0000256" key="1">
    <source>
        <dbReference type="ARBA" id="ARBA00022729"/>
    </source>
</evidence>
<evidence type="ECO:0000259" key="4">
    <source>
        <dbReference type="Pfam" id="PF11611"/>
    </source>
</evidence>
<gene>
    <name evidence="5" type="ORF">N8I84_31260</name>
</gene>
<dbReference type="Proteomes" id="UP001061298">
    <property type="component" value="Chromosome"/>
</dbReference>
<feature type="compositionally biased region" description="Basic and acidic residues" evidence="2">
    <location>
        <begin position="90"/>
        <end position="100"/>
    </location>
</feature>
<keyword evidence="3" id="KW-1133">Transmembrane helix</keyword>
<evidence type="ECO:0000256" key="3">
    <source>
        <dbReference type="SAM" id="Phobius"/>
    </source>
</evidence>
<dbReference type="InterPro" id="IPR029051">
    <property type="entry name" value="DUF4352"/>
</dbReference>
<dbReference type="RefSeq" id="WP_263232760.1">
    <property type="nucleotide sequence ID" value="NZ_CP106793.1"/>
</dbReference>
<feature type="transmembrane region" description="Helical" evidence="3">
    <location>
        <begin position="40"/>
        <end position="62"/>
    </location>
</feature>
<evidence type="ECO:0000313" key="6">
    <source>
        <dbReference type="Proteomes" id="UP001061298"/>
    </source>
</evidence>
<feature type="compositionally biased region" description="Pro residues" evidence="2">
    <location>
        <begin position="22"/>
        <end position="32"/>
    </location>
</feature>
<proteinExistence type="predicted"/>
<feature type="domain" description="DUF4352" evidence="4">
    <location>
        <begin position="119"/>
        <end position="231"/>
    </location>
</feature>
<reference evidence="5" key="1">
    <citation type="submission" date="2022-10" db="EMBL/GenBank/DDBJ databases">
        <authorList>
            <person name="Mo P."/>
        </authorList>
    </citation>
    <scope>NUCLEOTIDE SEQUENCE</scope>
    <source>
        <strain evidence="5">HUAS 13-4</strain>
    </source>
</reference>
<keyword evidence="3" id="KW-0472">Membrane</keyword>
<evidence type="ECO:0000313" key="5">
    <source>
        <dbReference type="EMBL" id="UXY22691.1"/>
    </source>
</evidence>
<accession>A0ABY6EA78</accession>
<dbReference type="Pfam" id="PF11611">
    <property type="entry name" value="DUF4352"/>
    <property type="match status" value="1"/>
</dbReference>
<dbReference type="Gene3D" id="2.60.40.1240">
    <property type="match status" value="1"/>
</dbReference>